<comment type="caution">
    <text evidence="2">The sequence shown here is derived from an EMBL/GenBank/DDBJ whole genome shotgun (WGS) entry which is preliminary data.</text>
</comment>
<evidence type="ECO:0000259" key="1">
    <source>
        <dbReference type="Pfam" id="PF09994"/>
    </source>
</evidence>
<name>A0A918C9F9_9DEIO</name>
<dbReference type="EMBL" id="BMQL01000013">
    <property type="protein sequence ID" value="GGR11498.1"/>
    <property type="molecule type" value="Genomic_DNA"/>
</dbReference>
<dbReference type="PANTHER" id="PTHR33840">
    <property type="match status" value="1"/>
</dbReference>
<reference evidence="2" key="2">
    <citation type="submission" date="2020-09" db="EMBL/GenBank/DDBJ databases">
        <authorList>
            <person name="Sun Q."/>
            <person name="Ohkuma M."/>
        </authorList>
    </citation>
    <scope>NUCLEOTIDE SEQUENCE</scope>
    <source>
        <strain evidence="2">JCM 31311</strain>
    </source>
</reference>
<dbReference type="Proteomes" id="UP000603865">
    <property type="component" value="Unassembled WGS sequence"/>
</dbReference>
<feature type="domain" description="T6SS Phospholipase effector Tle1-like catalytic" evidence="1">
    <location>
        <begin position="3"/>
        <end position="250"/>
    </location>
</feature>
<reference evidence="2" key="1">
    <citation type="journal article" date="2014" name="Int. J. Syst. Evol. Microbiol.">
        <title>Complete genome sequence of Corynebacterium casei LMG S-19264T (=DSM 44701T), isolated from a smear-ripened cheese.</title>
        <authorList>
            <consortium name="US DOE Joint Genome Institute (JGI-PGF)"/>
            <person name="Walter F."/>
            <person name="Albersmeier A."/>
            <person name="Kalinowski J."/>
            <person name="Ruckert C."/>
        </authorList>
    </citation>
    <scope>NUCLEOTIDE SEQUENCE</scope>
    <source>
        <strain evidence="2">JCM 31311</strain>
    </source>
</reference>
<proteinExistence type="predicted"/>
<sequence length="359" mass="40697">MPKNLIVSLDGTWNSVDESGDRPTNAALIALQFVSNRNQVIFYRPGLGAGVMGMGSKMLQGATGYGIFESVRDSFRFLSVNYAPNDKIFIFGFSRGAYAARHLAGMISKFGLDHQAYSATHGKYVAYIDSIRTQQLSDVNRQDIEFLGLFDCVPGNYLINTLQRDWLFNSTALEPGIRNFRQALSIDERRFSFMPLVFRDSPGRHDSFKQIWFEGYHGDVGGGAEAHDSSSGSGKSQVLADVPLLWMLSEAHALGLKISAQRFNHTYINTILEGKKHSSDYPQTRLIHYDRRKSYKIDINEAKKERDSESFIKDYLQRGVCPLCRDALDTAIYCRGYPENRVTAQHDPQYSDWKTFKKY</sequence>
<protein>
    <recommendedName>
        <fullName evidence="1">T6SS Phospholipase effector Tle1-like catalytic domain-containing protein</fullName>
    </recommendedName>
</protein>
<evidence type="ECO:0000313" key="3">
    <source>
        <dbReference type="Proteomes" id="UP000603865"/>
    </source>
</evidence>
<dbReference type="InterPro" id="IPR018712">
    <property type="entry name" value="Tle1-like_cat"/>
</dbReference>
<dbReference type="RefSeq" id="WP_189090891.1">
    <property type="nucleotide sequence ID" value="NZ_BMQL01000013.1"/>
</dbReference>
<dbReference type="InterPro" id="IPR029058">
    <property type="entry name" value="AB_hydrolase_fold"/>
</dbReference>
<dbReference type="AlphaFoldDB" id="A0A918C9F9"/>
<organism evidence="2 3">
    <name type="scientific">Deinococcus ruber</name>
    <dbReference type="NCBI Taxonomy" id="1848197"/>
    <lineage>
        <taxon>Bacteria</taxon>
        <taxon>Thermotogati</taxon>
        <taxon>Deinococcota</taxon>
        <taxon>Deinococci</taxon>
        <taxon>Deinococcales</taxon>
        <taxon>Deinococcaceae</taxon>
        <taxon>Deinococcus</taxon>
    </lineage>
</organism>
<gene>
    <name evidence="2" type="ORF">GCM10008957_25450</name>
</gene>
<dbReference type="SUPFAM" id="SSF53474">
    <property type="entry name" value="alpha/beta-Hydrolases"/>
    <property type="match status" value="1"/>
</dbReference>
<evidence type="ECO:0000313" key="2">
    <source>
        <dbReference type="EMBL" id="GGR11498.1"/>
    </source>
</evidence>
<dbReference type="Pfam" id="PF09994">
    <property type="entry name" value="T6SS_Tle1-like_cat"/>
    <property type="match status" value="1"/>
</dbReference>
<dbReference type="PANTHER" id="PTHR33840:SF1">
    <property type="entry name" value="TLE1 PHOSPHOLIPASE DOMAIN-CONTAINING PROTEIN"/>
    <property type="match status" value="1"/>
</dbReference>
<keyword evidence="3" id="KW-1185">Reference proteome</keyword>
<accession>A0A918C9F9</accession>